<keyword evidence="4" id="KW-0949">S-adenosyl-L-methionine</keyword>
<dbReference type="STRING" id="460384.SAMN05216313_13065"/>
<comment type="catalytic activity">
    <reaction evidence="9">
        <text>glycyl-[protein] + reduced [flavodoxin] + S-adenosyl-L-methionine = glycin-2-yl radical-[protein] + semiquinone [flavodoxin] + 5'-deoxyadenosine + L-methionine + H(+)</text>
        <dbReference type="Rhea" id="RHEA:61976"/>
        <dbReference type="Rhea" id="RHEA-COMP:10622"/>
        <dbReference type="Rhea" id="RHEA-COMP:14480"/>
        <dbReference type="Rhea" id="RHEA-COMP:15993"/>
        <dbReference type="Rhea" id="RHEA-COMP:15994"/>
        <dbReference type="ChEBI" id="CHEBI:15378"/>
        <dbReference type="ChEBI" id="CHEBI:17319"/>
        <dbReference type="ChEBI" id="CHEBI:29947"/>
        <dbReference type="ChEBI" id="CHEBI:32722"/>
        <dbReference type="ChEBI" id="CHEBI:57618"/>
        <dbReference type="ChEBI" id="CHEBI:57844"/>
        <dbReference type="ChEBI" id="CHEBI:59789"/>
        <dbReference type="ChEBI" id="CHEBI:140311"/>
    </reaction>
</comment>
<keyword evidence="7" id="KW-0408">Iron</keyword>
<dbReference type="PROSITE" id="PS00198">
    <property type="entry name" value="4FE4S_FER_1"/>
    <property type="match status" value="1"/>
</dbReference>
<evidence type="ECO:0000256" key="9">
    <source>
        <dbReference type="ARBA" id="ARBA00047365"/>
    </source>
</evidence>
<dbReference type="SUPFAM" id="SSF54862">
    <property type="entry name" value="4Fe-4S ferredoxins"/>
    <property type="match status" value="1"/>
</dbReference>
<name>A0A1I0JK60_9FIRM</name>
<dbReference type="EMBL" id="FOIM01000030">
    <property type="protein sequence ID" value="SEU10006.1"/>
    <property type="molecule type" value="Genomic_DNA"/>
</dbReference>
<dbReference type="AlphaFoldDB" id="A0A1I0JK60"/>
<dbReference type="InterPro" id="IPR013785">
    <property type="entry name" value="Aldolase_TIM"/>
</dbReference>
<evidence type="ECO:0000256" key="1">
    <source>
        <dbReference type="ARBA" id="ARBA00001966"/>
    </source>
</evidence>
<evidence type="ECO:0000256" key="6">
    <source>
        <dbReference type="ARBA" id="ARBA00023002"/>
    </source>
</evidence>
<dbReference type="Pfam" id="PF00037">
    <property type="entry name" value="Fer4"/>
    <property type="match status" value="1"/>
</dbReference>
<protein>
    <submittedName>
        <fullName evidence="12">Pyruvate formate lyase activating enzyme</fullName>
    </submittedName>
</protein>
<dbReference type="InterPro" id="IPR012839">
    <property type="entry name" value="Organic_radical_activase"/>
</dbReference>
<dbReference type="SUPFAM" id="SSF102114">
    <property type="entry name" value="Radical SAM enzymes"/>
    <property type="match status" value="1"/>
</dbReference>
<dbReference type="Proteomes" id="UP000198508">
    <property type="component" value="Unassembled WGS sequence"/>
</dbReference>
<dbReference type="SFLD" id="SFLDG01118">
    <property type="entry name" value="activating_enzymes__group_2"/>
    <property type="match status" value="1"/>
</dbReference>
<dbReference type="InterPro" id="IPR007197">
    <property type="entry name" value="rSAM"/>
</dbReference>
<gene>
    <name evidence="12" type="ORF">SAMN05216313_13065</name>
</gene>
<keyword evidence="5" id="KW-0479">Metal-binding</keyword>
<reference evidence="13" key="1">
    <citation type="submission" date="2016-10" db="EMBL/GenBank/DDBJ databases">
        <authorList>
            <person name="Varghese N."/>
            <person name="Submissions S."/>
        </authorList>
    </citation>
    <scope>NUCLEOTIDE SEQUENCE [LARGE SCALE GENOMIC DNA]</scope>
    <source>
        <strain evidence="13">NLAE-zl-G277</strain>
    </source>
</reference>
<evidence type="ECO:0000259" key="10">
    <source>
        <dbReference type="PROSITE" id="PS51379"/>
    </source>
</evidence>
<sequence length="297" mass="32911">MGIVFDIQRFCVNDGPGIRTVVFLKGCPLKCLWCHNPESNSIKRQLYCEWNRCAHCGTCAAVCGRRVHEMDHGVHRLRFSDCMLCGACLEICPQGALGIYGRERSAGEVAAEVMKDCDYYEDSGGGVTISGGEPMAQADYVQELCRALKGAGLHVCMETSGFAPWEAYRRLLPDVDLFLFDYKATGEELHRRLTGVGQSLILANLRLLLEAGKNVRLRCPVIPGYNLSEEHLRAIASLSRSGVSAVDMIPYHDMGKGKAKNIGSDLYLSDVRTPEQDEVERWIDGIVRYGGVRIFQA</sequence>
<proteinExistence type="inferred from homology"/>
<evidence type="ECO:0000256" key="3">
    <source>
        <dbReference type="ARBA" id="ARBA00022485"/>
    </source>
</evidence>
<evidence type="ECO:0000256" key="7">
    <source>
        <dbReference type="ARBA" id="ARBA00023004"/>
    </source>
</evidence>
<dbReference type="GO" id="GO:0016491">
    <property type="term" value="F:oxidoreductase activity"/>
    <property type="evidence" value="ECO:0007669"/>
    <property type="project" value="UniProtKB-KW"/>
</dbReference>
<keyword evidence="13" id="KW-1185">Reference proteome</keyword>
<dbReference type="NCBIfam" id="TIGR02494">
    <property type="entry name" value="PFLE_PFLC"/>
    <property type="match status" value="1"/>
</dbReference>
<dbReference type="PROSITE" id="PS51918">
    <property type="entry name" value="RADICAL_SAM"/>
    <property type="match status" value="1"/>
</dbReference>
<evidence type="ECO:0000313" key="12">
    <source>
        <dbReference type="EMBL" id="SEU10006.1"/>
    </source>
</evidence>
<evidence type="ECO:0000256" key="8">
    <source>
        <dbReference type="ARBA" id="ARBA00023014"/>
    </source>
</evidence>
<dbReference type="PROSITE" id="PS51379">
    <property type="entry name" value="4FE4S_FER_2"/>
    <property type="match status" value="1"/>
</dbReference>
<dbReference type="GO" id="GO:0016829">
    <property type="term" value="F:lyase activity"/>
    <property type="evidence" value="ECO:0007669"/>
    <property type="project" value="UniProtKB-KW"/>
</dbReference>
<dbReference type="PANTHER" id="PTHR30352:SF4">
    <property type="entry name" value="PYRUVATE FORMATE-LYASE 2-ACTIVATING ENZYME"/>
    <property type="match status" value="1"/>
</dbReference>
<dbReference type="PANTHER" id="PTHR30352">
    <property type="entry name" value="PYRUVATE FORMATE-LYASE-ACTIVATING ENZYME"/>
    <property type="match status" value="1"/>
</dbReference>
<dbReference type="PIRSF" id="PIRSF000371">
    <property type="entry name" value="PFL_act_enz"/>
    <property type="match status" value="1"/>
</dbReference>
<dbReference type="RefSeq" id="WP_092369176.1">
    <property type="nucleotide sequence ID" value="NZ_DAINWJ010000236.1"/>
</dbReference>
<dbReference type="InterPro" id="IPR017896">
    <property type="entry name" value="4Fe4S_Fe-S-bd"/>
</dbReference>
<keyword evidence="12" id="KW-0456">Lyase</keyword>
<evidence type="ECO:0000256" key="2">
    <source>
        <dbReference type="ARBA" id="ARBA00009777"/>
    </source>
</evidence>
<dbReference type="InterPro" id="IPR001989">
    <property type="entry name" value="Radical_activat_CS"/>
</dbReference>
<dbReference type="SFLD" id="SFLDS00029">
    <property type="entry name" value="Radical_SAM"/>
    <property type="match status" value="1"/>
</dbReference>
<evidence type="ECO:0000256" key="5">
    <source>
        <dbReference type="ARBA" id="ARBA00022723"/>
    </source>
</evidence>
<dbReference type="GeneID" id="93277669"/>
<evidence type="ECO:0000259" key="11">
    <source>
        <dbReference type="PROSITE" id="PS51918"/>
    </source>
</evidence>
<evidence type="ECO:0000256" key="4">
    <source>
        <dbReference type="ARBA" id="ARBA00022691"/>
    </source>
</evidence>
<dbReference type="SFLD" id="SFLDG01066">
    <property type="entry name" value="organic_radical-activating_enz"/>
    <property type="match status" value="1"/>
</dbReference>
<dbReference type="PROSITE" id="PS01087">
    <property type="entry name" value="RADICAL_ACTIVATING"/>
    <property type="match status" value="1"/>
</dbReference>
<keyword evidence="8" id="KW-0411">Iron-sulfur</keyword>
<dbReference type="InterPro" id="IPR040074">
    <property type="entry name" value="BssD/PflA/YjjW"/>
</dbReference>
<keyword evidence="6" id="KW-0560">Oxidoreductase</keyword>
<dbReference type="Gene3D" id="3.20.20.70">
    <property type="entry name" value="Aldolase class I"/>
    <property type="match status" value="1"/>
</dbReference>
<comment type="cofactor">
    <cofactor evidence="1">
        <name>[4Fe-4S] cluster</name>
        <dbReference type="ChEBI" id="CHEBI:49883"/>
    </cofactor>
</comment>
<dbReference type="GO" id="GO:0046872">
    <property type="term" value="F:metal ion binding"/>
    <property type="evidence" value="ECO:0007669"/>
    <property type="project" value="UniProtKB-KW"/>
</dbReference>
<evidence type="ECO:0000313" key="13">
    <source>
        <dbReference type="Proteomes" id="UP000198508"/>
    </source>
</evidence>
<feature type="domain" description="Radical SAM core" evidence="11">
    <location>
        <begin position="13"/>
        <end position="284"/>
    </location>
</feature>
<dbReference type="InterPro" id="IPR058240">
    <property type="entry name" value="rSAM_sf"/>
</dbReference>
<comment type="similarity">
    <text evidence="2">Belongs to the organic radical-activating enzymes family.</text>
</comment>
<feature type="domain" description="4Fe-4S ferredoxin-type" evidence="10">
    <location>
        <begin position="73"/>
        <end position="102"/>
    </location>
</feature>
<dbReference type="InterPro" id="IPR017900">
    <property type="entry name" value="4Fe4S_Fe_S_CS"/>
</dbReference>
<keyword evidence="3" id="KW-0004">4Fe-4S</keyword>
<organism evidence="12 13">
    <name type="scientific">Enterocloster lavalensis</name>
    <dbReference type="NCBI Taxonomy" id="460384"/>
    <lineage>
        <taxon>Bacteria</taxon>
        <taxon>Bacillati</taxon>
        <taxon>Bacillota</taxon>
        <taxon>Clostridia</taxon>
        <taxon>Lachnospirales</taxon>
        <taxon>Lachnospiraceae</taxon>
        <taxon>Enterocloster</taxon>
    </lineage>
</organism>
<dbReference type="Pfam" id="PF04055">
    <property type="entry name" value="Radical_SAM"/>
    <property type="match status" value="1"/>
</dbReference>
<dbReference type="InterPro" id="IPR034457">
    <property type="entry name" value="Organic_radical-activating"/>
</dbReference>
<accession>A0A1I0JK60</accession>
<keyword evidence="12" id="KW-0670">Pyruvate</keyword>
<dbReference type="GO" id="GO:0051539">
    <property type="term" value="F:4 iron, 4 sulfur cluster binding"/>
    <property type="evidence" value="ECO:0007669"/>
    <property type="project" value="UniProtKB-KW"/>
</dbReference>